<dbReference type="SMART" id="SM00267">
    <property type="entry name" value="GGDEF"/>
    <property type="match status" value="1"/>
</dbReference>
<evidence type="ECO:0000256" key="2">
    <source>
        <dbReference type="ARBA" id="ARBA00034247"/>
    </source>
</evidence>
<evidence type="ECO:0000259" key="6">
    <source>
        <dbReference type="PROSITE" id="PS50887"/>
    </source>
</evidence>
<evidence type="ECO:0000313" key="8">
    <source>
        <dbReference type="Proteomes" id="UP000287687"/>
    </source>
</evidence>
<dbReference type="InterPro" id="IPR000160">
    <property type="entry name" value="GGDEF_dom"/>
</dbReference>
<dbReference type="PANTHER" id="PTHR45138:SF9">
    <property type="entry name" value="DIGUANYLATE CYCLASE DGCM-RELATED"/>
    <property type="match status" value="1"/>
</dbReference>
<dbReference type="FunFam" id="3.30.70.270:FF:000001">
    <property type="entry name" value="Diguanylate cyclase domain protein"/>
    <property type="match status" value="1"/>
</dbReference>
<evidence type="ECO:0000256" key="1">
    <source>
        <dbReference type="ARBA" id="ARBA00012528"/>
    </source>
</evidence>
<feature type="coiled-coil region" evidence="3">
    <location>
        <begin position="380"/>
        <end position="407"/>
    </location>
</feature>
<proteinExistence type="predicted"/>
<gene>
    <name evidence="7" type="ORF">EPK99_23125</name>
</gene>
<dbReference type="RefSeq" id="WP_128445458.1">
    <property type="nucleotide sequence ID" value="NZ_SBIP01000006.1"/>
</dbReference>
<evidence type="ECO:0000256" key="4">
    <source>
        <dbReference type="SAM" id="Phobius"/>
    </source>
</evidence>
<dbReference type="OrthoDB" id="9812260at2"/>
<keyword evidence="4" id="KW-0812">Transmembrane</keyword>
<feature type="signal peptide" evidence="5">
    <location>
        <begin position="1"/>
        <end position="31"/>
    </location>
</feature>
<dbReference type="GO" id="GO:0052621">
    <property type="term" value="F:diguanylate cyclase activity"/>
    <property type="evidence" value="ECO:0007669"/>
    <property type="project" value="UniProtKB-EC"/>
</dbReference>
<dbReference type="EMBL" id="SBIP01000006">
    <property type="protein sequence ID" value="RWX74797.1"/>
    <property type="molecule type" value="Genomic_DNA"/>
</dbReference>
<organism evidence="7 8">
    <name type="scientific">Neorhizobium lilium</name>
    <dbReference type="NCBI Taxonomy" id="2503024"/>
    <lineage>
        <taxon>Bacteria</taxon>
        <taxon>Pseudomonadati</taxon>
        <taxon>Pseudomonadota</taxon>
        <taxon>Alphaproteobacteria</taxon>
        <taxon>Hyphomicrobiales</taxon>
        <taxon>Rhizobiaceae</taxon>
        <taxon>Rhizobium/Agrobacterium group</taxon>
        <taxon>Neorhizobium</taxon>
    </lineage>
</organism>
<dbReference type="Proteomes" id="UP000287687">
    <property type="component" value="Unassembled WGS sequence"/>
</dbReference>
<keyword evidence="5" id="KW-0732">Signal</keyword>
<name>A0A444LB35_9HYPH</name>
<dbReference type="InterPro" id="IPR029787">
    <property type="entry name" value="Nucleotide_cyclase"/>
</dbReference>
<dbReference type="CDD" id="cd01949">
    <property type="entry name" value="GGDEF"/>
    <property type="match status" value="1"/>
</dbReference>
<comment type="caution">
    <text evidence="7">The sequence shown here is derived from an EMBL/GenBank/DDBJ whole genome shotgun (WGS) entry which is preliminary data.</text>
</comment>
<feature type="domain" description="GGDEF" evidence="6">
    <location>
        <begin position="449"/>
        <end position="582"/>
    </location>
</feature>
<feature type="chain" id="PRO_5019064687" description="diguanylate cyclase" evidence="5">
    <location>
        <begin position="32"/>
        <end position="591"/>
    </location>
</feature>
<dbReference type="PROSITE" id="PS50887">
    <property type="entry name" value="GGDEF"/>
    <property type="match status" value="1"/>
</dbReference>
<sequence>MPLSSWSFQNIRNRMTVRLQVALVTAVTCSAAVGIAAVGAAVVAKNSAQANANQQLKTLARTMADRLDQHMFERYREIQNIASLSPLQNVWSKDGAATRTILEKLQASLPEYAWLGFATPDGMVHAATKGMLEGVSVAQRPWFVDGLKQPTVEDVHDAKLLEKLLRTSPDEAPFRFVDVAMPVFDEHQVLAGVLGAHMSWTWADAVRRTVLTTQDTANAAELWVSARDGSLLIGPADHKLDVVLLTDAAKSDGVLFTDDTSSAPMLSAMVATRGQGSYPGLGWAVVARMPVAMIYAPAHQLVLQILLIGGIVAVFASAVAWFLAGSVTNPLKALAISLDLIGRQANVTSVERQHGSLDILRLSAAVRSLLRRVGSAEASEQNANSTIDTLQREVEDQKRDVEQKMLRYGADLHALQKLADTDSLTGLLNRRAFLPFAEDAWNYYRRYGRAFSILMFDIDHFKRINDTFGHAAGDEVIREMGKIISSGIRATDKVARFGGEEFVVLLRETDEAAALLMANRLREKIASTIVTAGEHRISFSTSVGCALGSSSARDLEDVIQLADTALYVAKTSGRNRVAMDGVTAEGRRAAA</sequence>
<dbReference type="Gene3D" id="3.30.450.20">
    <property type="entry name" value="PAS domain"/>
    <property type="match status" value="1"/>
</dbReference>
<dbReference type="Pfam" id="PF00990">
    <property type="entry name" value="GGDEF"/>
    <property type="match status" value="1"/>
</dbReference>
<dbReference type="NCBIfam" id="TIGR00254">
    <property type="entry name" value="GGDEF"/>
    <property type="match status" value="1"/>
</dbReference>
<keyword evidence="4" id="KW-0472">Membrane</keyword>
<dbReference type="InterPro" id="IPR043128">
    <property type="entry name" value="Rev_trsase/Diguanyl_cyclase"/>
</dbReference>
<keyword evidence="4" id="KW-1133">Transmembrane helix</keyword>
<dbReference type="Gene3D" id="6.10.340.10">
    <property type="match status" value="1"/>
</dbReference>
<comment type="catalytic activity">
    <reaction evidence="2">
        <text>2 GTP = 3',3'-c-di-GMP + 2 diphosphate</text>
        <dbReference type="Rhea" id="RHEA:24898"/>
        <dbReference type="ChEBI" id="CHEBI:33019"/>
        <dbReference type="ChEBI" id="CHEBI:37565"/>
        <dbReference type="ChEBI" id="CHEBI:58805"/>
        <dbReference type="EC" id="2.7.7.65"/>
    </reaction>
</comment>
<dbReference type="PANTHER" id="PTHR45138">
    <property type="entry name" value="REGULATORY COMPONENTS OF SENSORY TRANSDUCTION SYSTEM"/>
    <property type="match status" value="1"/>
</dbReference>
<reference evidence="7 8" key="1">
    <citation type="submission" date="2019-01" db="EMBL/GenBank/DDBJ databases">
        <title>The draft genome of Rhizobium sp. 24NR.</title>
        <authorList>
            <person name="Liu L."/>
            <person name="Liang L."/>
            <person name="Shi S."/>
            <person name="Xu L."/>
            <person name="Wang X."/>
            <person name="Li L."/>
            <person name="Zhang X."/>
        </authorList>
    </citation>
    <scope>NUCLEOTIDE SEQUENCE [LARGE SCALE GENOMIC DNA]</scope>
    <source>
        <strain evidence="7 8">24NR</strain>
    </source>
</reference>
<dbReference type="EC" id="2.7.7.65" evidence="1"/>
<protein>
    <recommendedName>
        <fullName evidence="1">diguanylate cyclase</fullName>
        <ecNumber evidence="1">2.7.7.65</ecNumber>
    </recommendedName>
</protein>
<evidence type="ECO:0000256" key="3">
    <source>
        <dbReference type="SAM" id="Coils"/>
    </source>
</evidence>
<feature type="transmembrane region" description="Helical" evidence="4">
    <location>
        <begin position="301"/>
        <end position="324"/>
    </location>
</feature>
<dbReference type="SUPFAM" id="SSF55073">
    <property type="entry name" value="Nucleotide cyclase"/>
    <property type="match status" value="1"/>
</dbReference>
<dbReference type="AlphaFoldDB" id="A0A444LB35"/>
<accession>A0A444LB35</accession>
<evidence type="ECO:0000313" key="7">
    <source>
        <dbReference type="EMBL" id="RWX74797.1"/>
    </source>
</evidence>
<dbReference type="Gene3D" id="3.30.70.270">
    <property type="match status" value="1"/>
</dbReference>
<keyword evidence="3" id="KW-0175">Coiled coil</keyword>
<dbReference type="InterPro" id="IPR050469">
    <property type="entry name" value="Diguanylate_Cyclase"/>
</dbReference>
<keyword evidence="8" id="KW-1185">Reference proteome</keyword>
<evidence type="ECO:0000256" key="5">
    <source>
        <dbReference type="SAM" id="SignalP"/>
    </source>
</evidence>